<dbReference type="STRING" id="6573.A0A210Q6B6"/>
<dbReference type="CDD" id="cd01763">
    <property type="entry name" value="Ubl_SUMO_like"/>
    <property type="match status" value="1"/>
</dbReference>
<evidence type="ECO:0000313" key="6">
    <source>
        <dbReference type="Proteomes" id="UP000242188"/>
    </source>
</evidence>
<dbReference type="InterPro" id="IPR000626">
    <property type="entry name" value="Ubiquitin-like_dom"/>
</dbReference>
<name>A0A210Q6B6_MIZYE</name>
<dbReference type="GO" id="GO:0045944">
    <property type="term" value="P:positive regulation of transcription by RNA polymerase II"/>
    <property type="evidence" value="ECO:0007669"/>
    <property type="project" value="TreeGrafter"/>
</dbReference>
<evidence type="ECO:0000256" key="2">
    <source>
        <dbReference type="ARBA" id="ARBA00023242"/>
    </source>
</evidence>
<proteinExistence type="predicted"/>
<reference evidence="5 6" key="1">
    <citation type="journal article" date="2017" name="Nat. Ecol. Evol.">
        <title>Scallop genome provides insights into evolution of bilaterian karyotype and development.</title>
        <authorList>
            <person name="Wang S."/>
            <person name="Zhang J."/>
            <person name="Jiao W."/>
            <person name="Li J."/>
            <person name="Xun X."/>
            <person name="Sun Y."/>
            <person name="Guo X."/>
            <person name="Huan P."/>
            <person name="Dong B."/>
            <person name="Zhang L."/>
            <person name="Hu X."/>
            <person name="Sun X."/>
            <person name="Wang J."/>
            <person name="Zhao C."/>
            <person name="Wang Y."/>
            <person name="Wang D."/>
            <person name="Huang X."/>
            <person name="Wang R."/>
            <person name="Lv J."/>
            <person name="Li Y."/>
            <person name="Zhang Z."/>
            <person name="Liu B."/>
            <person name="Lu W."/>
            <person name="Hui Y."/>
            <person name="Liang J."/>
            <person name="Zhou Z."/>
            <person name="Hou R."/>
            <person name="Li X."/>
            <person name="Liu Y."/>
            <person name="Li H."/>
            <person name="Ning X."/>
            <person name="Lin Y."/>
            <person name="Zhao L."/>
            <person name="Xing Q."/>
            <person name="Dou J."/>
            <person name="Li Y."/>
            <person name="Mao J."/>
            <person name="Guo H."/>
            <person name="Dou H."/>
            <person name="Li T."/>
            <person name="Mu C."/>
            <person name="Jiang W."/>
            <person name="Fu Q."/>
            <person name="Fu X."/>
            <person name="Miao Y."/>
            <person name="Liu J."/>
            <person name="Yu Q."/>
            <person name="Li R."/>
            <person name="Liao H."/>
            <person name="Li X."/>
            <person name="Kong Y."/>
            <person name="Jiang Z."/>
            <person name="Chourrout D."/>
            <person name="Li R."/>
            <person name="Bao Z."/>
        </authorList>
    </citation>
    <scope>NUCLEOTIDE SEQUENCE [LARGE SCALE GENOMIC DNA]</scope>
    <source>
        <strain evidence="5 6">PY_sf001</strain>
    </source>
</reference>
<gene>
    <name evidence="5" type="ORF">KP79_PYT15814</name>
</gene>
<feature type="domain" description="Ubiquitin-like" evidence="4">
    <location>
        <begin position="292"/>
        <end position="365"/>
    </location>
</feature>
<dbReference type="SUPFAM" id="SSF54236">
    <property type="entry name" value="Ubiquitin-like"/>
    <property type="match status" value="2"/>
</dbReference>
<comment type="subcellular location">
    <subcellularLocation>
        <location evidence="1">Nucleus</location>
    </subcellularLocation>
</comment>
<evidence type="ECO:0000313" key="5">
    <source>
        <dbReference type="EMBL" id="OWF44280.1"/>
    </source>
</evidence>
<feature type="compositionally biased region" description="Low complexity" evidence="3">
    <location>
        <begin position="120"/>
        <end position="130"/>
    </location>
</feature>
<organism evidence="5 6">
    <name type="scientific">Mizuhopecten yessoensis</name>
    <name type="common">Japanese scallop</name>
    <name type="synonym">Patinopecten yessoensis</name>
    <dbReference type="NCBI Taxonomy" id="6573"/>
    <lineage>
        <taxon>Eukaryota</taxon>
        <taxon>Metazoa</taxon>
        <taxon>Spiralia</taxon>
        <taxon>Lophotrochozoa</taxon>
        <taxon>Mollusca</taxon>
        <taxon>Bivalvia</taxon>
        <taxon>Autobranchia</taxon>
        <taxon>Pteriomorphia</taxon>
        <taxon>Pectinida</taxon>
        <taxon>Pectinoidea</taxon>
        <taxon>Pectinidae</taxon>
        <taxon>Mizuhopecten</taxon>
    </lineage>
</organism>
<keyword evidence="6" id="KW-1185">Reference proteome</keyword>
<accession>A0A210Q6B6</accession>
<feature type="compositionally biased region" description="Pro residues" evidence="3">
    <location>
        <begin position="131"/>
        <end position="142"/>
    </location>
</feature>
<evidence type="ECO:0000259" key="4">
    <source>
        <dbReference type="PROSITE" id="PS50053"/>
    </source>
</evidence>
<dbReference type="Pfam" id="PF11976">
    <property type="entry name" value="Rad60-SLD"/>
    <property type="match status" value="1"/>
</dbReference>
<protein>
    <submittedName>
        <fullName evidence="5">NFATC2-interacting protein</fullName>
    </submittedName>
</protein>
<keyword evidence="2" id="KW-0539">Nucleus</keyword>
<feature type="region of interest" description="Disordered" evidence="3">
    <location>
        <begin position="120"/>
        <end position="144"/>
    </location>
</feature>
<dbReference type="GO" id="GO:0005634">
    <property type="term" value="C:nucleus"/>
    <property type="evidence" value="ECO:0007669"/>
    <property type="project" value="UniProtKB-SubCell"/>
</dbReference>
<dbReference type="InterPro" id="IPR029071">
    <property type="entry name" value="Ubiquitin-like_domsf"/>
</dbReference>
<sequence>MSDSDSSDENTPVKKTNPNRRPRGLASRLKLQNSEIPSDLTAQETAIYSTQVNKCFSSKSGSIPLNHELITNQVSNGSDVEEETGSILSCKQRKISTRQTRHVDDDLFILDEDDLICTSPSTTTPVVPLKSPSPPPGPPSPPRAMVHAEQARRKPRMTKAVKEALCNLSQTKTQLHVNRSTESELNTSDVTICTDTEDDVLMLKVKHGTDTYRLPVMENDFFKQILTNLSQRLEVAESQILLIHNDVTISPGDTPRSLGLTTADIIDCHINREEWTAPATDFNDSLDDINRITLYIQIRNDRHKMEFKLDKTSPLDGLIHQYATKTGKDPSNLRLMFDGESVDLRDSADNLEIEDGYTLDLIQVM</sequence>
<dbReference type="EMBL" id="NEDP02004827">
    <property type="protein sequence ID" value="OWF44280.1"/>
    <property type="molecule type" value="Genomic_DNA"/>
</dbReference>
<dbReference type="SMART" id="SM00213">
    <property type="entry name" value="UBQ"/>
    <property type="match status" value="2"/>
</dbReference>
<dbReference type="PROSITE" id="PS50053">
    <property type="entry name" value="UBIQUITIN_2"/>
    <property type="match status" value="1"/>
</dbReference>
<dbReference type="InterPro" id="IPR022617">
    <property type="entry name" value="Rad60/SUMO-like_dom"/>
</dbReference>
<dbReference type="AlphaFoldDB" id="A0A210Q6B6"/>
<dbReference type="PANTHER" id="PTHR47187">
    <property type="entry name" value="NFATC2-INTERACTING PROTEIN"/>
    <property type="match status" value="1"/>
</dbReference>
<dbReference type="Gene3D" id="3.10.20.90">
    <property type="entry name" value="Phosphatidylinositol 3-kinase Catalytic Subunit, Chain A, domain 1"/>
    <property type="match status" value="2"/>
</dbReference>
<feature type="region of interest" description="Disordered" evidence="3">
    <location>
        <begin position="1"/>
        <end position="37"/>
    </location>
</feature>
<comment type="caution">
    <text evidence="5">The sequence shown here is derived from an EMBL/GenBank/DDBJ whole genome shotgun (WGS) entry which is preliminary data.</text>
</comment>
<evidence type="ECO:0000256" key="1">
    <source>
        <dbReference type="ARBA" id="ARBA00004123"/>
    </source>
</evidence>
<dbReference type="Proteomes" id="UP000242188">
    <property type="component" value="Unassembled WGS sequence"/>
</dbReference>
<evidence type="ECO:0000256" key="3">
    <source>
        <dbReference type="SAM" id="MobiDB-lite"/>
    </source>
</evidence>
<dbReference type="OrthoDB" id="442921at2759"/>
<dbReference type="InterPro" id="IPR052324">
    <property type="entry name" value="NFATC2-Int_DNA_Repair"/>
</dbReference>
<dbReference type="PANTHER" id="PTHR47187:SF1">
    <property type="entry name" value="NFATC2-INTERACTING PROTEIN"/>
    <property type="match status" value="1"/>
</dbReference>